<dbReference type="InterPro" id="IPR058634">
    <property type="entry name" value="AaeA-lik-b-barrel"/>
</dbReference>
<evidence type="ECO:0000259" key="5">
    <source>
        <dbReference type="Pfam" id="PF25963"/>
    </source>
</evidence>
<keyword evidence="7" id="KW-1185">Reference proteome</keyword>
<dbReference type="Pfam" id="PF25963">
    <property type="entry name" value="Beta-barrel_AAEA"/>
    <property type="match status" value="1"/>
</dbReference>
<feature type="transmembrane region" description="Helical" evidence="3">
    <location>
        <begin position="12"/>
        <end position="32"/>
    </location>
</feature>
<evidence type="ECO:0000313" key="6">
    <source>
        <dbReference type="EMBL" id="RDS79166.1"/>
    </source>
</evidence>
<evidence type="ECO:0000256" key="2">
    <source>
        <dbReference type="SAM" id="Coils"/>
    </source>
</evidence>
<protein>
    <submittedName>
        <fullName evidence="6">Multidrug transporter subunit MdtN</fullName>
    </submittedName>
</protein>
<keyword evidence="3" id="KW-0812">Transmembrane</keyword>
<feature type="coiled-coil region" evidence="2">
    <location>
        <begin position="156"/>
        <end position="183"/>
    </location>
</feature>
<feature type="domain" description="p-hydroxybenzoic acid efflux pump subunit AaeA-like beta-barrel" evidence="5">
    <location>
        <begin position="248"/>
        <end position="340"/>
    </location>
</feature>
<dbReference type="Gene3D" id="1.10.287.470">
    <property type="entry name" value="Helix hairpin bin"/>
    <property type="match status" value="1"/>
</dbReference>
<dbReference type="InterPro" id="IPR058625">
    <property type="entry name" value="MdtA-like_BSH"/>
</dbReference>
<organism evidence="6 7">
    <name type="scientific">Dyella monticola</name>
    <dbReference type="NCBI Taxonomy" id="1927958"/>
    <lineage>
        <taxon>Bacteria</taxon>
        <taxon>Pseudomonadati</taxon>
        <taxon>Pseudomonadota</taxon>
        <taxon>Gammaproteobacteria</taxon>
        <taxon>Lysobacterales</taxon>
        <taxon>Rhodanobacteraceae</taxon>
        <taxon>Dyella</taxon>
    </lineage>
</organism>
<comment type="caution">
    <text evidence="6">The sequence shown here is derived from an EMBL/GenBank/DDBJ whole genome shotgun (WGS) entry which is preliminary data.</text>
</comment>
<keyword evidence="2" id="KW-0175">Coiled coil</keyword>
<gene>
    <name evidence="6" type="ORF">DWU98_19380</name>
</gene>
<sequence>MRAAGEQNSTRRAKLLALIVIVAAIVMVAVVLSRATRNPSTDAASIDADVVHVAAEVGGRVIKLGVTENVTVKQGDLLFQIDPEHYRDAVAQARADLALAEAALDTERRIVSTQSSNAVIAAEQTRKAAQNEELARRTVDRLRPLAQDGYIPEQQLDQAEVAYRDAAKSLNQAQEQQAAAKNAVDTTAGAEATVQARRAALAIAERALRDTTVLAPHDGRVVGLSVVSGEIVAPSQSLFTLIASDEWYSVGNFRETVLKHVKVGDCATVYSMIDRSRPMRGTVTGIGSGVLDTERVDVPHGLPYVERSLNWVRVSQRFPVRVKLESPPEDLVRLGASAIIEVDHGVACR</sequence>
<dbReference type="RefSeq" id="WP_115497254.1">
    <property type="nucleotide sequence ID" value="NZ_QRBE01000016.1"/>
</dbReference>
<dbReference type="PANTHER" id="PTHR30367:SF1">
    <property type="entry name" value="MULTIDRUG RESISTANCE PROTEIN MDTN"/>
    <property type="match status" value="1"/>
</dbReference>
<dbReference type="AlphaFoldDB" id="A0A370WT31"/>
<dbReference type="OrthoDB" id="9811754at2"/>
<comment type="similarity">
    <text evidence="1">Belongs to the membrane fusion protein (MFP) (TC 8.A.1) family.</text>
</comment>
<evidence type="ECO:0000313" key="7">
    <source>
        <dbReference type="Proteomes" id="UP000254258"/>
    </source>
</evidence>
<evidence type="ECO:0000256" key="3">
    <source>
        <dbReference type="SAM" id="Phobius"/>
    </source>
</evidence>
<dbReference type="Gene3D" id="2.40.30.170">
    <property type="match status" value="1"/>
</dbReference>
<dbReference type="Pfam" id="PF25917">
    <property type="entry name" value="BSH_RND"/>
    <property type="match status" value="1"/>
</dbReference>
<dbReference type="Proteomes" id="UP000254258">
    <property type="component" value="Unassembled WGS sequence"/>
</dbReference>
<evidence type="ECO:0000259" key="4">
    <source>
        <dbReference type="Pfam" id="PF25917"/>
    </source>
</evidence>
<dbReference type="InterPro" id="IPR050393">
    <property type="entry name" value="MFP_Efflux_Pump"/>
</dbReference>
<name>A0A370WT31_9GAMM</name>
<dbReference type="EMBL" id="QRBE01000016">
    <property type="protein sequence ID" value="RDS79166.1"/>
    <property type="molecule type" value="Genomic_DNA"/>
</dbReference>
<dbReference type="NCBIfam" id="NF007785">
    <property type="entry name" value="PRK10476.1"/>
    <property type="match status" value="1"/>
</dbReference>
<dbReference type="Gene3D" id="2.40.50.100">
    <property type="match status" value="1"/>
</dbReference>
<feature type="domain" description="Multidrug resistance protein MdtA-like barrel-sandwich hybrid" evidence="4">
    <location>
        <begin position="50"/>
        <end position="241"/>
    </location>
</feature>
<evidence type="ECO:0000256" key="1">
    <source>
        <dbReference type="ARBA" id="ARBA00009477"/>
    </source>
</evidence>
<dbReference type="PANTHER" id="PTHR30367">
    <property type="entry name" value="P-HYDROXYBENZOIC ACID EFFLUX PUMP SUBUNIT AAEA-RELATED"/>
    <property type="match status" value="1"/>
</dbReference>
<keyword evidence="3" id="KW-0472">Membrane</keyword>
<accession>A0A370WT31</accession>
<reference evidence="6 7" key="1">
    <citation type="submission" date="2018-07" db="EMBL/GenBank/DDBJ databases">
        <title>Dyella monticola sp. nov. and Dyella psychrodurans sp. nov. isolated from monsoon evergreen broad-leaved forest soil of Dinghu Mountain, China.</title>
        <authorList>
            <person name="Gao Z."/>
            <person name="Qiu L."/>
        </authorList>
    </citation>
    <scope>NUCLEOTIDE SEQUENCE [LARGE SCALE GENOMIC DNA]</scope>
    <source>
        <strain evidence="6 7">4G-K06</strain>
    </source>
</reference>
<dbReference type="SUPFAM" id="SSF111369">
    <property type="entry name" value="HlyD-like secretion proteins"/>
    <property type="match status" value="2"/>
</dbReference>
<keyword evidence="3" id="KW-1133">Transmembrane helix</keyword>
<proteinExistence type="inferred from homology"/>